<accession>A0A0S2K8S2</accession>
<evidence type="ECO:0000313" key="15">
    <source>
        <dbReference type="Proteomes" id="UP000065641"/>
    </source>
</evidence>
<evidence type="ECO:0000256" key="2">
    <source>
        <dbReference type="ARBA" id="ARBA00006980"/>
    </source>
</evidence>
<reference evidence="14 15" key="1">
    <citation type="submission" date="2015-11" db="EMBL/GenBank/DDBJ databases">
        <authorList>
            <person name="Zhang Y."/>
            <person name="Guo Z."/>
        </authorList>
    </citation>
    <scope>NUCLEOTIDE SEQUENCE [LARGE SCALE GENOMIC DNA]</scope>
    <source>
        <strain evidence="14 15">KCTC 32221</strain>
    </source>
</reference>
<dbReference type="Pfam" id="PF00263">
    <property type="entry name" value="Secretin"/>
    <property type="match status" value="1"/>
</dbReference>
<feature type="signal peptide" evidence="11">
    <location>
        <begin position="1"/>
        <end position="19"/>
    </location>
</feature>
<sequence length="718" mass="77960" precursor="true">MRVTIAPLGLAFTVLWLSACTATSSRPDVIASSASDAQQSRQAWSESAGSNNSTQPDNDALVELAAREAAERQALIDEINRDGRASPSQGRREAVPAPVLPPADNTLELNYEQADLREVLEELADALDLSIIIDPAIDARVSLRTAANRPLNFDDVWPLVRLLARSHGVTLEQVGSIWYATLNGNAVPTEIVTPDTLSEGSAAQVMQITPLRYVNADSALEVLSPLLEPTGRILRLSNSNTLAISASRSQLSRLNELLNVIDDDPFLNQGLQLYPLSNALAADVAQELTDILVLIEGDNPAYQIQGLDRINALLVTAPATRGFEEISRWIRILDADREEQSEQLFQYRVKNLNAIDLAATLSEVFRLEENDNQPGRPDRNFDENTASAETAESSEAAPSTGTTSAATSNSMTVSANLNVGIVADESTNSLLIRANPRDYRQLLATINQLDTAPLQVMISAVIAQVVLTDDTAFGVDWSRVLENASSGSVTRIDTGFMPGRAEDGSGGLGGLLFNRAFLDGAARVEATLEAIAINNDVRLLARPSLTVINNQEGLIRIGAEVPVQLGETVGVGGTATTNIQYRPTGIELQITPRINEDGVVNLTIRQELSSVSGSSGVNQNPIFQNQEIETSVVVRDGENVVLGGLIQNSNDQLNTGVPYLNRVPGIGRLFSYQQDNNERRELFIVLRPEIINLNTRSRDRYREVLERFELAVELIEDF</sequence>
<comment type="similarity">
    <text evidence="2">Belongs to the bacterial secretin family. GSP D subfamily.</text>
</comment>
<evidence type="ECO:0000256" key="5">
    <source>
        <dbReference type="ARBA" id="ARBA00022729"/>
    </source>
</evidence>
<dbReference type="PRINTS" id="PR01032">
    <property type="entry name" value="PHAGEIV"/>
</dbReference>
<dbReference type="InterPro" id="IPR013356">
    <property type="entry name" value="T2SS_GspD"/>
</dbReference>
<keyword evidence="5 11" id="KW-0732">Signal</keyword>
<proteinExistence type="inferred from homology"/>
<feature type="compositionally biased region" description="Low complexity" evidence="10">
    <location>
        <begin position="383"/>
        <end position="408"/>
    </location>
</feature>
<gene>
    <name evidence="14" type="ORF">PS2015_48</name>
</gene>
<evidence type="ECO:0000256" key="1">
    <source>
        <dbReference type="ARBA" id="ARBA00004442"/>
    </source>
</evidence>
<keyword evidence="8" id="KW-0998">Cell outer membrane</keyword>
<feature type="chain" id="PRO_5006601253" description="General secretion pathway protein D" evidence="11">
    <location>
        <begin position="20"/>
        <end position="718"/>
    </location>
</feature>
<dbReference type="Proteomes" id="UP000065641">
    <property type="component" value="Chromosome"/>
</dbReference>
<name>A0A0S2K8S2_9GAMM</name>
<dbReference type="RefSeq" id="WP_169792246.1">
    <property type="nucleotide sequence ID" value="NZ_CP013189.1"/>
</dbReference>
<feature type="domain" description="Type II/III secretion system secretin-like" evidence="12">
    <location>
        <begin position="533"/>
        <end position="691"/>
    </location>
</feature>
<keyword evidence="15" id="KW-1185">Reference proteome</keyword>
<keyword evidence="4" id="KW-0812">Transmembrane</keyword>
<feature type="region of interest" description="Disordered" evidence="10">
    <location>
        <begin position="77"/>
        <end position="104"/>
    </location>
</feature>
<protein>
    <recommendedName>
        <fullName evidence="16">General secretion pathway protein D</fullName>
    </recommendedName>
</protein>
<comment type="subcellular location">
    <subcellularLocation>
        <location evidence="1 9">Cell outer membrane</location>
    </subcellularLocation>
</comment>
<evidence type="ECO:0000256" key="7">
    <source>
        <dbReference type="ARBA" id="ARBA00023136"/>
    </source>
</evidence>
<evidence type="ECO:0000256" key="9">
    <source>
        <dbReference type="RuleBase" id="RU004004"/>
    </source>
</evidence>
<dbReference type="InterPro" id="IPR005644">
    <property type="entry name" value="NolW-like"/>
</dbReference>
<dbReference type="EMBL" id="CP013189">
    <property type="protein sequence ID" value="ALO44746.1"/>
    <property type="molecule type" value="Genomic_DNA"/>
</dbReference>
<feature type="domain" description="NolW-like" evidence="13">
    <location>
        <begin position="347"/>
        <end position="455"/>
    </location>
</feature>
<evidence type="ECO:0000256" key="6">
    <source>
        <dbReference type="ARBA" id="ARBA00022927"/>
    </source>
</evidence>
<dbReference type="InterPro" id="IPR050810">
    <property type="entry name" value="Bact_Secretion_Sys_Channel"/>
</dbReference>
<dbReference type="PANTHER" id="PTHR30332">
    <property type="entry name" value="PROBABLE GENERAL SECRETION PATHWAY PROTEIN D"/>
    <property type="match status" value="1"/>
</dbReference>
<dbReference type="NCBIfam" id="TIGR02517">
    <property type="entry name" value="type_II_gspD"/>
    <property type="match status" value="1"/>
</dbReference>
<dbReference type="STRING" id="1249552.PS2015_48"/>
<feature type="compositionally biased region" description="Basic and acidic residues" evidence="10">
    <location>
        <begin position="77"/>
        <end position="94"/>
    </location>
</feature>
<evidence type="ECO:0000259" key="13">
    <source>
        <dbReference type="Pfam" id="PF03958"/>
    </source>
</evidence>
<dbReference type="InterPro" id="IPR038591">
    <property type="entry name" value="NolW-like_sf"/>
</dbReference>
<evidence type="ECO:0000256" key="10">
    <source>
        <dbReference type="SAM" id="MobiDB-lite"/>
    </source>
</evidence>
<dbReference type="PANTHER" id="PTHR30332:SF25">
    <property type="entry name" value="SECRETIN XPSD"/>
    <property type="match status" value="1"/>
</dbReference>
<keyword evidence="3 9" id="KW-0813">Transport</keyword>
<dbReference type="Pfam" id="PF03958">
    <property type="entry name" value="Secretin_N"/>
    <property type="match status" value="2"/>
</dbReference>
<evidence type="ECO:0000256" key="3">
    <source>
        <dbReference type="ARBA" id="ARBA00022448"/>
    </source>
</evidence>
<dbReference type="AlphaFoldDB" id="A0A0S2K8S2"/>
<evidence type="ECO:0000256" key="8">
    <source>
        <dbReference type="ARBA" id="ARBA00023237"/>
    </source>
</evidence>
<dbReference type="GO" id="GO:0009279">
    <property type="term" value="C:cell outer membrane"/>
    <property type="evidence" value="ECO:0007669"/>
    <property type="project" value="UniProtKB-SubCell"/>
</dbReference>
<keyword evidence="7" id="KW-0472">Membrane</keyword>
<organism evidence="14 15">
    <name type="scientific">Pseudohongiella spirulinae</name>
    <dbReference type="NCBI Taxonomy" id="1249552"/>
    <lineage>
        <taxon>Bacteria</taxon>
        <taxon>Pseudomonadati</taxon>
        <taxon>Pseudomonadota</taxon>
        <taxon>Gammaproteobacteria</taxon>
        <taxon>Pseudomonadales</taxon>
        <taxon>Pseudohongiellaceae</taxon>
        <taxon>Pseudohongiella</taxon>
    </lineage>
</organism>
<evidence type="ECO:0008006" key="16">
    <source>
        <dbReference type="Google" id="ProtNLM"/>
    </source>
</evidence>
<dbReference type="InterPro" id="IPR004846">
    <property type="entry name" value="T2SS/T3SS_dom"/>
</dbReference>
<dbReference type="PATRIC" id="fig|1249552.3.peg.48"/>
<feature type="region of interest" description="Disordered" evidence="10">
    <location>
        <begin position="368"/>
        <end position="408"/>
    </location>
</feature>
<evidence type="ECO:0000256" key="4">
    <source>
        <dbReference type="ARBA" id="ARBA00022452"/>
    </source>
</evidence>
<feature type="domain" description="NolW-like" evidence="13">
    <location>
        <begin position="207"/>
        <end position="264"/>
    </location>
</feature>
<evidence type="ECO:0000256" key="11">
    <source>
        <dbReference type="SAM" id="SignalP"/>
    </source>
</evidence>
<dbReference type="KEGG" id="pspi:PS2015_48"/>
<dbReference type="PROSITE" id="PS51257">
    <property type="entry name" value="PROKAR_LIPOPROTEIN"/>
    <property type="match status" value="1"/>
</dbReference>
<evidence type="ECO:0000259" key="12">
    <source>
        <dbReference type="Pfam" id="PF00263"/>
    </source>
</evidence>
<evidence type="ECO:0000313" key="14">
    <source>
        <dbReference type="EMBL" id="ALO44746.1"/>
    </source>
</evidence>
<dbReference type="InterPro" id="IPR001775">
    <property type="entry name" value="GspD/PilQ"/>
</dbReference>
<dbReference type="GO" id="GO:0015627">
    <property type="term" value="C:type II protein secretion system complex"/>
    <property type="evidence" value="ECO:0007669"/>
    <property type="project" value="InterPro"/>
</dbReference>
<dbReference type="Gene3D" id="3.30.1370.120">
    <property type="match status" value="3"/>
</dbReference>
<dbReference type="GO" id="GO:0015628">
    <property type="term" value="P:protein secretion by the type II secretion system"/>
    <property type="evidence" value="ECO:0007669"/>
    <property type="project" value="InterPro"/>
</dbReference>
<keyword evidence="6" id="KW-0653">Protein transport</keyword>
<keyword evidence="4" id="KW-1134">Transmembrane beta strand</keyword>
<dbReference type="PRINTS" id="PR00811">
    <property type="entry name" value="BCTERIALGSPD"/>
</dbReference>